<sequence length="512" mass="57400">MAGDGSRSRDGCMDCRRRKRGCDKAKPVCSSCRKHRVACIYNKPNQTSPSKYFVSVAGEHFILPLESAVNHSFVNLRSDEIGVVCGQYAEQAIHTAPPPTDQNQHTAPSKNHMPLVRNPCWLPIPEKVQSVHETLLVQYYFEVISNSKVYVDTERNIFRTSVMPVLLSNHGSLFSTVLALTAAEWGRRGLSDGIDYTAAALQYKVTALKQLQSNLNGTSNAEESLLTCVLQASLEISEGSRPSWLRHLRGALAIMDTHSDWISPDCAALALQYFRFRYVLLKTTKHGSLVQNGDGTCQADPVECNHDAGALDKALSILGNPQSVDPQLGCSMELVELIRMTSTISPAQADVTTPSTTCEDGILLEKRIRQLKFDAMDDYLIKSAECFRLSALIYLRLVLFNEPIRYPSISTLLQRMIDHLSEIIVEDQPRRSFPMWPLFIAGCVSHTDANRKVVLDLFNLLDSKWPISNISTVMKVVWTIWQTRDFDSGLEATVHHDWQEIIEKFGWKLSLS</sequence>
<protein>
    <submittedName>
        <fullName evidence="1">Uncharacterized protein</fullName>
    </submittedName>
</protein>
<evidence type="ECO:0000313" key="1">
    <source>
        <dbReference type="EMBL" id="KAL0943703.1"/>
    </source>
</evidence>
<comment type="caution">
    <text evidence="1">The sequence shown here is derived from an EMBL/GenBank/DDBJ whole genome shotgun (WGS) entry which is preliminary data.</text>
</comment>
<proteinExistence type="predicted"/>
<organism evidence="1 2">
    <name type="scientific">Colletotrichum truncatum</name>
    <name type="common">Anthracnose fungus</name>
    <name type="synonym">Colletotrichum capsici</name>
    <dbReference type="NCBI Taxonomy" id="5467"/>
    <lineage>
        <taxon>Eukaryota</taxon>
        <taxon>Fungi</taxon>
        <taxon>Dikarya</taxon>
        <taxon>Ascomycota</taxon>
        <taxon>Pezizomycotina</taxon>
        <taxon>Sordariomycetes</taxon>
        <taxon>Hypocreomycetidae</taxon>
        <taxon>Glomerellales</taxon>
        <taxon>Glomerellaceae</taxon>
        <taxon>Colletotrichum</taxon>
        <taxon>Colletotrichum truncatum species complex</taxon>
    </lineage>
</organism>
<keyword evidence="2" id="KW-1185">Reference proteome</keyword>
<dbReference type="EMBL" id="VUJX02000001">
    <property type="protein sequence ID" value="KAL0943703.1"/>
    <property type="molecule type" value="Genomic_DNA"/>
</dbReference>
<dbReference type="Proteomes" id="UP000805649">
    <property type="component" value="Unassembled WGS sequence"/>
</dbReference>
<name>A0ACC3ZHS9_COLTU</name>
<reference evidence="1 2" key="1">
    <citation type="journal article" date="2020" name="Phytopathology">
        <title>Genome Sequence Resources of Colletotrichum truncatum, C. plurivorum, C. musicola, and C. sojae: Four Species Pathogenic to Soybean (Glycine max).</title>
        <authorList>
            <person name="Rogerio F."/>
            <person name="Boufleur T.R."/>
            <person name="Ciampi-Guillardi M."/>
            <person name="Sukno S.A."/>
            <person name="Thon M.R."/>
            <person name="Massola Junior N.S."/>
            <person name="Baroncelli R."/>
        </authorList>
    </citation>
    <scope>NUCLEOTIDE SEQUENCE [LARGE SCALE GENOMIC DNA]</scope>
    <source>
        <strain evidence="1 2">CMES1059</strain>
    </source>
</reference>
<accession>A0ACC3ZHS9</accession>
<gene>
    <name evidence="1" type="ORF">CTRU02_201590</name>
</gene>
<evidence type="ECO:0000313" key="2">
    <source>
        <dbReference type="Proteomes" id="UP000805649"/>
    </source>
</evidence>